<dbReference type="EMBL" id="BAAAND010000002">
    <property type="protein sequence ID" value="GAA1572621.1"/>
    <property type="molecule type" value="Genomic_DNA"/>
</dbReference>
<protein>
    <submittedName>
        <fullName evidence="1">Uncharacterized protein</fullName>
    </submittedName>
</protein>
<reference evidence="1 2" key="1">
    <citation type="journal article" date="2019" name="Int. J. Syst. Evol. Microbiol.">
        <title>The Global Catalogue of Microorganisms (GCM) 10K type strain sequencing project: providing services to taxonomists for standard genome sequencing and annotation.</title>
        <authorList>
            <consortium name="The Broad Institute Genomics Platform"/>
            <consortium name="The Broad Institute Genome Sequencing Center for Infectious Disease"/>
            <person name="Wu L."/>
            <person name="Ma J."/>
        </authorList>
    </citation>
    <scope>NUCLEOTIDE SEQUENCE [LARGE SCALE GENOMIC DNA]</scope>
    <source>
        <strain evidence="1 2">JCM 14304</strain>
    </source>
</reference>
<sequence>MLTLRTGSETDLRLTRPTAADLVRTTELAPGLAVGIDLADPSHWHAIDVRRWAAADPALLGAVLGPPAVRQLSAGAARGVPVEVASAPAWRRLAVIDALDWWLQLPLNQGLLDAERAIARARAAASLPAGLLRRALVDRAIVSARRSADELTVYLNGLTGASLPRALFSGLSRLAGGYAALRQEVDGPDDAFAAVQSAWERVRSASVVGTIRDAAAASLGAVPGPALGAVPGALPGVGAVAATAGPAVGRVDPRQLRARVVGSDVRMLPAADGTAVRVVVPSYAPRPSALVADRVMVRLVDRRSGEAQEPVLLTLRSGVFSEVVPLGSTPVEYLRADLFDADSEVAPAEDIGRACRAQLVLSEWRRAVAESRVSRSVRTRNGRLTRLLDALTPAKGPLFRGGPARADIVDAMNGTARHPWFRSTTAAGAPLVAELAAVHADR</sequence>
<evidence type="ECO:0000313" key="2">
    <source>
        <dbReference type="Proteomes" id="UP001500190"/>
    </source>
</evidence>
<name>A0ABN2D984_9ACTN</name>
<dbReference type="Proteomes" id="UP001500190">
    <property type="component" value="Unassembled WGS sequence"/>
</dbReference>
<dbReference type="RefSeq" id="WP_344188609.1">
    <property type="nucleotide sequence ID" value="NZ_BAAAND010000002.1"/>
</dbReference>
<keyword evidence="2" id="KW-1185">Reference proteome</keyword>
<gene>
    <name evidence="1" type="ORF">GCM10009742_14240</name>
</gene>
<organism evidence="1 2">
    <name type="scientific">Kribbella karoonensis</name>
    <dbReference type="NCBI Taxonomy" id="324851"/>
    <lineage>
        <taxon>Bacteria</taxon>
        <taxon>Bacillati</taxon>
        <taxon>Actinomycetota</taxon>
        <taxon>Actinomycetes</taxon>
        <taxon>Propionibacteriales</taxon>
        <taxon>Kribbellaceae</taxon>
        <taxon>Kribbella</taxon>
    </lineage>
</organism>
<proteinExistence type="predicted"/>
<evidence type="ECO:0000313" key="1">
    <source>
        <dbReference type="EMBL" id="GAA1572621.1"/>
    </source>
</evidence>
<accession>A0ABN2D984</accession>
<comment type="caution">
    <text evidence="1">The sequence shown here is derived from an EMBL/GenBank/DDBJ whole genome shotgun (WGS) entry which is preliminary data.</text>
</comment>